<evidence type="ECO:0000259" key="10">
    <source>
        <dbReference type="Pfam" id="PF08264"/>
    </source>
</evidence>
<evidence type="ECO:0000256" key="8">
    <source>
        <dbReference type="ARBA" id="ARBA00029936"/>
    </source>
</evidence>
<dbReference type="EMBL" id="KI669288">
    <property type="protein sequence ID" value="ETN68325.1"/>
    <property type="molecule type" value="Genomic_DNA"/>
</dbReference>
<feature type="domain" description="Methionyl/Valyl/Leucyl/Isoleucyl-tRNA synthetase anticodon-binding" evidence="10">
    <location>
        <begin position="255"/>
        <end position="368"/>
    </location>
</feature>
<dbReference type="AlphaFoldDB" id="W2SFH7"/>
<dbReference type="Pfam" id="PF08264">
    <property type="entry name" value="Anticodon_1"/>
    <property type="match status" value="1"/>
</dbReference>
<dbReference type="STRING" id="51031.W2SFH7"/>
<protein>
    <recommendedName>
        <fullName evidence="2">valine--tRNA ligase</fullName>
        <ecNumber evidence="2">6.1.1.9</ecNumber>
    </recommendedName>
    <alternativeName>
        <fullName evidence="8">Valyl-tRNA synthetase</fullName>
    </alternativeName>
</protein>
<dbReference type="InterPro" id="IPR009080">
    <property type="entry name" value="tRNAsynth_Ia_anticodon-bd"/>
</dbReference>
<organism evidence="11 12">
    <name type="scientific">Necator americanus</name>
    <name type="common">Human hookworm</name>
    <dbReference type="NCBI Taxonomy" id="51031"/>
    <lineage>
        <taxon>Eukaryota</taxon>
        <taxon>Metazoa</taxon>
        <taxon>Ecdysozoa</taxon>
        <taxon>Nematoda</taxon>
        <taxon>Chromadorea</taxon>
        <taxon>Rhabditida</taxon>
        <taxon>Rhabditina</taxon>
        <taxon>Rhabditomorpha</taxon>
        <taxon>Strongyloidea</taxon>
        <taxon>Ancylostomatidae</taxon>
        <taxon>Bunostominae</taxon>
        <taxon>Necator</taxon>
    </lineage>
</organism>
<feature type="domain" description="Aminoacyl-tRNA synthetase class Ia" evidence="9">
    <location>
        <begin position="36"/>
        <end position="109"/>
    </location>
</feature>
<dbReference type="InterPro" id="IPR033705">
    <property type="entry name" value="Anticodon_Ia_Val"/>
</dbReference>
<keyword evidence="7" id="KW-0030">Aminoacyl-tRNA synthetase</keyword>
<comment type="similarity">
    <text evidence="1">Belongs to the class-I aminoacyl-tRNA synthetase family.</text>
</comment>
<evidence type="ECO:0000256" key="2">
    <source>
        <dbReference type="ARBA" id="ARBA00013169"/>
    </source>
</evidence>
<dbReference type="GO" id="GO:0004832">
    <property type="term" value="F:valine-tRNA ligase activity"/>
    <property type="evidence" value="ECO:0007669"/>
    <property type="project" value="UniProtKB-EC"/>
</dbReference>
<dbReference type="Proteomes" id="UP000053676">
    <property type="component" value="Unassembled WGS sequence"/>
</dbReference>
<dbReference type="InterPro" id="IPR013155">
    <property type="entry name" value="M/V/L/I-tRNA-synth_anticd-bd"/>
</dbReference>
<dbReference type="PANTHER" id="PTHR11946">
    <property type="entry name" value="VALYL-TRNA SYNTHETASES"/>
    <property type="match status" value="1"/>
</dbReference>
<dbReference type="EC" id="6.1.1.9" evidence="2"/>
<dbReference type="InterPro" id="IPR014729">
    <property type="entry name" value="Rossmann-like_a/b/a_fold"/>
</dbReference>
<accession>W2SFH7</accession>
<evidence type="ECO:0000256" key="7">
    <source>
        <dbReference type="ARBA" id="ARBA00023146"/>
    </source>
</evidence>
<dbReference type="OrthoDB" id="629407at2759"/>
<evidence type="ECO:0000256" key="4">
    <source>
        <dbReference type="ARBA" id="ARBA00022741"/>
    </source>
</evidence>
<evidence type="ECO:0000256" key="3">
    <source>
        <dbReference type="ARBA" id="ARBA00022598"/>
    </source>
</evidence>
<keyword evidence="4" id="KW-0547">Nucleotide-binding</keyword>
<dbReference type="InterPro" id="IPR002300">
    <property type="entry name" value="aa-tRNA-synth_Ia"/>
</dbReference>
<dbReference type="SUPFAM" id="SSF47323">
    <property type="entry name" value="Anticodon-binding domain of a subclass of class I aminoacyl-tRNA synthetases"/>
    <property type="match status" value="1"/>
</dbReference>
<keyword evidence="6" id="KW-0648">Protein biosynthesis</keyword>
<proteinExistence type="inferred from homology"/>
<name>W2SFH7_NECAM</name>
<dbReference type="GO" id="GO:0005524">
    <property type="term" value="F:ATP binding"/>
    <property type="evidence" value="ECO:0007669"/>
    <property type="project" value="UniProtKB-KW"/>
</dbReference>
<evidence type="ECO:0000313" key="12">
    <source>
        <dbReference type="Proteomes" id="UP000053676"/>
    </source>
</evidence>
<evidence type="ECO:0000256" key="6">
    <source>
        <dbReference type="ARBA" id="ARBA00022917"/>
    </source>
</evidence>
<evidence type="ECO:0000259" key="9">
    <source>
        <dbReference type="Pfam" id="PF00133"/>
    </source>
</evidence>
<dbReference type="Pfam" id="PF00133">
    <property type="entry name" value="tRNA-synt_1"/>
    <property type="match status" value="1"/>
</dbReference>
<gene>
    <name evidence="11" type="ORF">NECAME_05692</name>
</gene>
<dbReference type="GO" id="GO:0005829">
    <property type="term" value="C:cytosol"/>
    <property type="evidence" value="ECO:0007669"/>
    <property type="project" value="TreeGrafter"/>
</dbReference>
<dbReference type="Gene3D" id="3.40.50.620">
    <property type="entry name" value="HUPs"/>
    <property type="match status" value="1"/>
</dbReference>
<keyword evidence="3" id="KW-0436">Ligase</keyword>
<evidence type="ECO:0000256" key="1">
    <source>
        <dbReference type="ARBA" id="ARBA00005594"/>
    </source>
</evidence>
<evidence type="ECO:0000256" key="5">
    <source>
        <dbReference type="ARBA" id="ARBA00022840"/>
    </source>
</evidence>
<dbReference type="InterPro" id="IPR002303">
    <property type="entry name" value="Valyl-tRNA_ligase"/>
</dbReference>
<dbReference type="PANTHER" id="PTHR11946:SF109">
    <property type="entry name" value="VALINE--TRNA LIGASE"/>
    <property type="match status" value="1"/>
</dbReference>
<keyword evidence="12" id="KW-1185">Reference proteome</keyword>
<keyword evidence="5" id="KW-0067">ATP-binding</keyword>
<dbReference type="CDD" id="cd07962">
    <property type="entry name" value="Anticodon_Ia_Val"/>
    <property type="match status" value="1"/>
</dbReference>
<dbReference type="KEGG" id="nai:NECAME_05692"/>
<sequence length="420" mass="47051">MRRFDARKAVIEALKELGLYRGSEDNAMVVPVCSRSKDIIEPLLKAQWYVKCDEMARKAVAAVESGELKLIPDYHVATWNRWLQSSRDWCISRQLWWGHRIPAYFITVTDGKTRMYWTHGSPPACGHLLLWGGQKTLLICNFTSHQTFLKLVSFPGSFLLSQLSERNEISPRSRYSILLGCQDGIHESRADRKTTIQGDSSATRHALLYSIHRSTFTSFSLISVLSDVASSSVHLDAVGERLQGANISGNESIVDKWILSRMAYAVGRCNAGMEAYNFTQVTTALYEFWLYDLCDIYLEFVKPVISAGSDEARKIAKATLYHCVETGLRLISPVMPFLSEELWQHLPRLATHPPSITVHAYPETSQVEVLLQSNIKSETIPSGCAHVIISSRCAVYIALQKEALLTEMKSIEAAMAALSG</sequence>
<dbReference type="GO" id="GO:0006438">
    <property type="term" value="P:valyl-tRNA aminoacylation"/>
    <property type="evidence" value="ECO:0007669"/>
    <property type="project" value="InterPro"/>
</dbReference>
<dbReference type="Gene3D" id="1.10.730.10">
    <property type="entry name" value="Isoleucyl-tRNA Synthetase, Domain 1"/>
    <property type="match status" value="1"/>
</dbReference>
<dbReference type="SUPFAM" id="SSF52374">
    <property type="entry name" value="Nucleotidylyl transferase"/>
    <property type="match status" value="1"/>
</dbReference>
<evidence type="ECO:0000313" key="11">
    <source>
        <dbReference type="EMBL" id="ETN68325.1"/>
    </source>
</evidence>
<reference evidence="12" key="1">
    <citation type="journal article" date="2014" name="Nat. Genet.">
        <title>Genome of the human hookworm Necator americanus.</title>
        <authorList>
            <person name="Tang Y.T."/>
            <person name="Gao X."/>
            <person name="Rosa B.A."/>
            <person name="Abubucker S."/>
            <person name="Hallsworth-Pepin K."/>
            <person name="Martin J."/>
            <person name="Tyagi R."/>
            <person name="Heizer E."/>
            <person name="Zhang X."/>
            <person name="Bhonagiri-Palsikar V."/>
            <person name="Minx P."/>
            <person name="Warren W.C."/>
            <person name="Wang Q."/>
            <person name="Zhan B."/>
            <person name="Hotez P.J."/>
            <person name="Sternberg P.W."/>
            <person name="Dougall A."/>
            <person name="Gaze S.T."/>
            <person name="Mulvenna J."/>
            <person name="Sotillo J."/>
            <person name="Ranganathan S."/>
            <person name="Rabelo E.M."/>
            <person name="Wilson R.K."/>
            <person name="Felgner P.L."/>
            <person name="Bethony J."/>
            <person name="Hawdon J.M."/>
            <person name="Gasser R.B."/>
            <person name="Loukas A."/>
            <person name="Mitreva M."/>
        </authorList>
    </citation>
    <scope>NUCLEOTIDE SEQUENCE [LARGE SCALE GENOMIC DNA]</scope>
</reference>